<accession>A0A8S3GCJ8</accession>
<gene>
    <name evidence="1" type="ORF">BYL167_LOCUS73938</name>
</gene>
<dbReference type="Proteomes" id="UP000681967">
    <property type="component" value="Unassembled WGS sequence"/>
</dbReference>
<evidence type="ECO:0000313" key="1">
    <source>
        <dbReference type="EMBL" id="CAF5158370.1"/>
    </source>
</evidence>
<reference evidence="1" key="1">
    <citation type="submission" date="2021-02" db="EMBL/GenBank/DDBJ databases">
        <authorList>
            <person name="Nowell W R."/>
        </authorList>
    </citation>
    <scope>NUCLEOTIDE SEQUENCE</scope>
</reference>
<name>A0A8S3GCJ8_9BILA</name>
<evidence type="ECO:0000313" key="2">
    <source>
        <dbReference type="Proteomes" id="UP000681967"/>
    </source>
</evidence>
<protein>
    <submittedName>
        <fullName evidence="1">Uncharacterized protein</fullName>
    </submittedName>
</protein>
<proteinExistence type="predicted"/>
<dbReference type="EMBL" id="CAJOBH010263524">
    <property type="protein sequence ID" value="CAF5158370.1"/>
    <property type="molecule type" value="Genomic_DNA"/>
</dbReference>
<dbReference type="AlphaFoldDB" id="A0A8S3GCJ8"/>
<feature type="non-terminal residue" evidence="1">
    <location>
        <position position="1"/>
    </location>
</feature>
<organism evidence="1 2">
    <name type="scientific">Rotaria magnacalcarata</name>
    <dbReference type="NCBI Taxonomy" id="392030"/>
    <lineage>
        <taxon>Eukaryota</taxon>
        <taxon>Metazoa</taxon>
        <taxon>Spiralia</taxon>
        <taxon>Gnathifera</taxon>
        <taxon>Rotifera</taxon>
        <taxon>Eurotatoria</taxon>
        <taxon>Bdelloidea</taxon>
        <taxon>Philodinida</taxon>
        <taxon>Philodinidae</taxon>
        <taxon>Rotaria</taxon>
    </lineage>
</organism>
<comment type="caution">
    <text evidence="1">The sequence shown here is derived from an EMBL/GenBank/DDBJ whole genome shotgun (WGS) entry which is preliminary data.</text>
</comment>
<sequence>EMATTRPKSKPNPILWENQNLLEKGRTPLPTTYMCHLVRKMYSADEIKNKVPQLPPKEGDERLNKIKGMLFKI</sequence>